<name>A0A7X2SW25_ENTAG</name>
<dbReference type="PANTHER" id="PTHR43776:SF7">
    <property type="entry name" value="D,D-DIPEPTIDE TRANSPORT ATP-BINDING PROTEIN DDPF-RELATED"/>
    <property type="match status" value="1"/>
</dbReference>
<comment type="caution">
    <text evidence="6">The sequence shown here is derived from an EMBL/GenBank/DDBJ whole genome shotgun (WGS) entry which is preliminary data.</text>
</comment>
<feature type="domain" description="Oligopeptide/dipeptide ABC transporter C-terminal" evidence="5">
    <location>
        <begin position="33"/>
        <end position="100"/>
    </location>
</feature>
<dbReference type="NCBIfam" id="TIGR01727">
    <property type="entry name" value="oligo_HPY"/>
    <property type="match status" value="1"/>
</dbReference>
<evidence type="ECO:0000256" key="1">
    <source>
        <dbReference type="ARBA" id="ARBA00005417"/>
    </source>
</evidence>
<keyword evidence="3" id="KW-0547">Nucleotide-binding</keyword>
<evidence type="ECO:0000313" key="7">
    <source>
        <dbReference type="Proteomes" id="UP000461948"/>
    </source>
</evidence>
<dbReference type="Pfam" id="PF08352">
    <property type="entry name" value="oligo_HPY"/>
    <property type="match status" value="1"/>
</dbReference>
<dbReference type="EMBL" id="WKLC01000572">
    <property type="protein sequence ID" value="MSE16098.1"/>
    <property type="molecule type" value="Genomic_DNA"/>
</dbReference>
<dbReference type="GO" id="GO:0005524">
    <property type="term" value="F:ATP binding"/>
    <property type="evidence" value="ECO:0007669"/>
    <property type="project" value="UniProtKB-KW"/>
</dbReference>
<keyword evidence="2" id="KW-0813">Transport</keyword>
<sequence>VVCAFFRGGVSMSIPVVKHISDRVLVMYLGHAVELGTYKEVYSNPQHPYTRALMSAVPIPDPDKEKNKQIQLLEGELPSPINPPSGCVFRTRCPIAGPECAKTRPLLEGSFNHAVSCLKVDPL</sequence>
<dbReference type="AlphaFoldDB" id="A0A7X2SW25"/>
<dbReference type="InterPro" id="IPR027417">
    <property type="entry name" value="P-loop_NTPase"/>
</dbReference>
<dbReference type="InterPro" id="IPR013563">
    <property type="entry name" value="Oligopep_ABC_C"/>
</dbReference>
<dbReference type="PANTHER" id="PTHR43776">
    <property type="entry name" value="TRANSPORT ATP-BINDING PROTEIN"/>
    <property type="match status" value="1"/>
</dbReference>
<dbReference type="SUPFAM" id="SSF52540">
    <property type="entry name" value="P-loop containing nucleoside triphosphate hydrolases"/>
    <property type="match status" value="1"/>
</dbReference>
<evidence type="ECO:0000256" key="4">
    <source>
        <dbReference type="ARBA" id="ARBA00022840"/>
    </source>
</evidence>
<evidence type="ECO:0000256" key="3">
    <source>
        <dbReference type="ARBA" id="ARBA00022741"/>
    </source>
</evidence>
<feature type="non-terminal residue" evidence="6">
    <location>
        <position position="1"/>
    </location>
</feature>
<dbReference type="GO" id="GO:0015833">
    <property type="term" value="P:peptide transport"/>
    <property type="evidence" value="ECO:0007669"/>
    <property type="project" value="InterPro"/>
</dbReference>
<protein>
    <submittedName>
        <fullName evidence="6">Oligopeptide ABC transporter ATP-binding protein OppF</fullName>
    </submittedName>
</protein>
<dbReference type="Gene3D" id="3.40.50.300">
    <property type="entry name" value="P-loop containing nucleotide triphosphate hydrolases"/>
    <property type="match status" value="1"/>
</dbReference>
<keyword evidence="4 6" id="KW-0067">ATP-binding</keyword>
<organism evidence="6 7">
    <name type="scientific">Enterobacter agglomerans</name>
    <name type="common">Erwinia herbicola</name>
    <name type="synonym">Pantoea agglomerans</name>
    <dbReference type="NCBI Taxonomy" id="549"/>
    <lineage>
        <taxon>Bacteria</taxon>
        <taxon>Pseudomonadati</taxon>
        <taxon>Pseudomonadota</taxon>
        <taxon>Gammaproteobacteria</taxon>
        <taxon>Enterobacterales</taxon>
        <taxon>Erwiniaceae</taxon>
        <taxon>Pantoea</taxon>
        <taxon>Pantoea agglomerans group</taxon>
    </lineage>
</organism>
<evidence type="ECO:0000259" key="5">
    <source>
        <dbReference type="Pfam" id="PF08352"/>
    </source>
</evidence>
<evidence type="ECO:0000313" key="6">
    <source>
        <dbReference type="EMBL" id="MSE16098.1"/>
    </source>
</evidence>
<accession>A0A7X2SW25</accession>
<evidence type="ECO:0000256" key="2">
    <source>
        <dbReference type="ARBA" id="ARBA00022448"/>
    </source>
</evidence>
<proteinExistence type="inferred from homology"/>
<reference evidence="6 7" key="1">
    <citation type="submission" date="2019-11" db="EMBL/GenBank/DDBJ databases">
        <title>Draft Genome Sequence of Plant Growth-Promoting Rhizosphere-Associated Bacteria.</title>
        <authorList>
            <person name="Vasilyev I.Y."/>
            <person name="Radchenko V."/>
            <person name="Ilnitskaya E.V."/>
        </authorList>
    </citation>
    <scope>NUCLEOTIDE SEQUENCE [LARGE SCALE GENOMIC DNA]</scope>
    <source>
        <strain evidence="6 7">VRA_MhP_f</strain>
    </source>
</reference>
<dbReference type="InterPro" id="IPR050319">
    <property type="entry name" value="ABC_transp_ATP-bind"/>
</dbReference>
<comment type="similarity">
    <text evidence="1">Belongs to the ABC transporter superfamily.</text>
</comment>
<dbReference type="Proteomes" id="UP000461948">
    <property type="component" value="Unassembled WGS sequence"/>
</dbReference>
<gene>
    <name evidence="6" type="ORF">GKC49_13530</name>
</gene>